<reference evidence="2 3" key="1">
    <citation type="submission" date="2020-08" db="EMBL/GenBank/DDBJ databases">
        <title>Genomic Encyclopedia of Archaeal and Bacterial Type Strains, Phase II (KMG-II): from individual species to whole genera.</title>
        <authorList>
            <person name="Goeker M."/>
        </authorList>
    </citation>
    <scope>NUCLEOTIDE SEQUENCE [LARGE SCALE GENOMIC DNA]</scope>
    <source>
        <strain evidence="2 3">DSM 43850</strain>
    </source>
</reference>
<evidence type="ECO:0000313" key="3">
    <source>
        <dbReference type="Proteomes" id="UP000517916"/>
    </source>
</evidence>
<keyword evidence="1" id="KW-1133">Transmembrane helix</keyword>
<accession>A0ABR6BR70</accession>
<keyword evidence="3" id="KW-1185">Reference proteome</keyword>
<comment type="caution">
    <text evidence="2">The sequence shown here is derived from an EMBL/GenBank/DDBJ whole genome shotgun (WGS) entry which is preliminary data.</text>
</comment>
<gene>
    <name evidence="2" type="ORF">BC739_006591</name>
</gene>
<feature type="transmembrane region" description="Helical" evidence="1">
    <location>
        <begin position="12"/>
        <end position="31"/>
    </location>
</feature>
<dbReference type="RefSeq" id="WP_025361844.1">
    <property type="nucleotide sequence ID" value="NZ_BAAABQ010000093.1"/>
</dbReference>
<dbReference type="InterPro" id="IPR021741">
    <property type="entry name" value="DUF3311"/>
</dbReference>
<evidence type="ECO:0000256" key="1">
    <source>
        <dbReference type="SAM" id="Phobius"/>
    </source>
</evidence>
<dbReference type="Pfam" id="PF11755">
    <property type="entry name" value="DUF3311"/>
    <property type="match status" value="1"/>
</dbReference>
<organism evidence="2 3">
    <name type="scientific">Kutzneria viridogrisea</name>
    <dbReference type="NCBI Taxonomy" id="47990"/>
    <lineage>
        <taxon>Bacteria</taxon>
        <taxon>Bacillati</taxon>
        <taxon>Actinomycetota</taxon>
        <taxon>Actinomycetes</taxon>
        <taxon>Pseudonocardiales</taxon>
        <taxon>Pseudonocardiaceae</taxon>
        <taxon>Kutzneria</taxon>
    </lineage>
</organism>
<evidence type="ECO:0008006" key="4">
    <source>
        <dbReference type="Google" id="ProtNLM"/>
    </source>
</evidence>
<evidence type="ECO:0000313" key="2">
    <source>
        <dbReference type="EMBL" id="MBA8929373.1"/>
    </source>
</evidence>
<keyword evidence="1" id="KW-0812">Transmembrane</keyword>
<name>A0ABR6BR70_9PSEU</name>
<feature type="transmembrane region" description="Helical" evidence="1">
    <location>
        <begin position="43"/>
        <end position="62"/>
    </location>
</feature>
<protein>
    <recommendedName>
        <fullName evidence="4">DUF3311 domain-containing protein</fullName>
    </recommendedName>
</protein>
<proteinExistence type="predicted"/>
<dbReference type="Proteomes" id="UP000517916">
    <property type="component" value="Unassembled WGS sequence"/>
</dbReference>
<sequence>MAEQPPPRKRNPWNLLLLVPLLMLVTSWFNFDQPRLFGMPFFYWYQFAFVPVGVICVGVVYLKSRGEGQ</sequence>
<dbReference type="EMBL" id="JACJID010000005">
    <property type="protein sequence ID" value="MBA8929373.1"/>
    <property type="molecule type" value="Genomic_DNA"/>
</dbReference>
<keyword evidence="1" id="KW-0472">Membrane</keyword>